<dbReference type="Pfam" id="PF14155">
    <property type="entry name" value="DUF4307"/>
    <property type="match status" value="1"/>
</dbReference>
<organism evidence="2 3">
    <name type="scientific">Sinomonas flava</name>
    <dbReference type="NCBI Taxonomy" id="496857"/>
    <lineage>
        <taxon>Bacteria</taxon>
        <taxon>Bacillati</taxon>
        <taxon>Actinomycetota</taxon>
        <taxon>Actinomycetes</taxon>
        <taxon>Micrococcales</taxon>
        <taxon>Micrococcaceae</taxon>
        <taxon>Sinomonas</taxon>
    </lineage>
</organism>
<feature type="transmembrane region" description="Helical" evidence="1">
    <location>
        <begin position="25"/>
        <end position="44"/>
    </location>
</feature>
<keyword evidence="1" id="KW-0472">Membrane</keyword>
<dbReference type="EMBL" id="BAAAQW010000005">
    <property type="protein sequence ID" value="GAA2200273.1"/>
    <property type="molecule type" value="Genomic_DNA"/>
</dbReference>
<dbReference type="Proteomes" id="UP001500432">
    <property type="component" value="Unassembled WGS sequence"/>
</dbReference>
<name>A0ABN3BTY6_9MICC</name>
<gene>
    <name evidence="2" type="ORF">GCM10009849_20100</name>
</gene>
<evidence type="ECO:0000313" key="3">
    <source>
        <dbReference type="Proteomes" id="UP001500432"/>
    </source>
</evidence>
<proteinExistence type="predicted"/>
<dbReference type="InterPro" id="IPR025443">
    <property type="entry name" value="DUF4307"/>
</dbReference>
<evidence type="ECO:0000313" key="2">
    <source>
        <dbReference type="EMBL" id="GAA2200273.1"/>
    </source>
</evidence>
<evidence type="ECO:0000256" key="1">
    <source>
        <dbReference type="SAM" id="Phobius"/>
    </source>
</evidence>
<keyword evidence="1" id="KW-0812">Transmembrane</keyword>
<accession>A0ABN3BTY6</accession>
<dbReference type="RefSeq" id="WP_344299565.1">
    <property type="nucleotide sequence ID" value="NZ_BAAAQW010000005.1"/>
</dbReference>
<protein>
    <recommendedName>
        <fullName evidence="4">DUF4307 domain-containing protein</fullName>
    </recommendedName>
</protein>
<reference evidence="2 3" key="1">
    <citation type="journal article" date="2019" name="Int. J. Syst. Evol. Microbiol.">
        <title>The Global Catalogue of Microorganisms (GCM) 10K type strain sequencing project: providing services to taxonomists for standard genome sequencing and annotation.</title>
        <authorList>
            <consortium name="The Broad Institute Genomics Platform"/>
            <consortium name="The Broad Institute Genome Sequencing Center for Infectious Disease"/>
            <person name="Wu L."/>
            <person name="Ma J."/>
        </authorList>
    </citation>
    <scope>NUCLEOTIDE SEQUENCE [LARGE SCALE GENOMIC DNA]</scope>
    <source>
        <strain evidence="2 3">JCM 16034</strain>
    </source>
</reference>
<keyword evidence="1" id="KW-1133">Transmembrane helix</keyword>
<comment type="caution">
    <text evidence="2">The sequence shown here is derived from an EMBL/GenBank/DDBJ whole genome shotgun (WGS) entry which is preliminary data.</text>
</comment>
<keyword evidence="3" id="KW-1185">Reference proteome</keyword>
<evidence type="ECO:0008006" key="4">
    <source>
        <dbReference type="Google" id="ProtNLM"/>
    </source>
</evidence>
<sequence length="138" mass="14548">MSQTPTLATRYGTPRRRLPKRTARILVVVALVVGIAAAGWLTVLSTTRNAVTSKDIGFRTPDSWHAELDFAVTKDASASAVCAVKALSETYAVVGYREVAIGPDRSATGTTTSLTTAAMRTESAAVSAVVDSCWLTSK</sequence>